<dbReference type="Proteomes" id="UP000026915">
    <property type="component" value="Chromosome 1"/>
</dbReference>
<dbReference type="AlphaFoldDB" id="A0A061DIV1"/>
<gene>
    <name evidence="1" type="ORF">TCM_000901</name>
</gene>
<organism evidence="1 2">
    <name type="scientific">Theobroma cacao</name>
    <name type="common">Cacao</name>
    <name type="synonym">Cocoa</name>
    <dbReference type="NCBI Taxonomy" id="3641"/>
    <lineage>
        <taxon>Eukaryota</taxon>
        <taxon>Viridiplantae</taxon>
        <taxon>Streptophyta</taxon>
        <taxon>Embryophyta</taxon>
        <taxon>Tracheophyta</taxon>
        <taxon>Spermatophyta</taxon>
        <taxon>Magnoliopsida</taxon>
        <taxon>eudicotyledons</taxon>
        <taxon>Gunneridae</taxon>
        <taxon>Pentapetalae</taxon>
        <taxon>rosids</taxon>
        <taxon>malvids</taxon>
        <taxon>Malvales</taxon>
        <taxon>Malvaceae</taxon>
        <taxon>Byttnerioideae</taxon>
        <taxon>Theobroma</taxon>
    </lineage>
</organism>
<dbReference type="EMBL" id="CM001879">
    <property type="protein sequence ID" value="EOX91832.1"/>
    <property type="molecule type" value="Genomic_DNA"/>
</dbReference>
<dbReference type="EMBL" id="CM001879">
    <property type="protein sequence ID" value="EOX91831.1"/>
    <property type="molecule type" value="Genomic_DNA"/>
</dbReference>
<dbReference type="HOGENOM" id="CLU_2403921_0_0_1"/>
<sequence>MTILMTLNENIGCLSFQSKRAVFPFAYGEEIVHELEMIRHYDVMLPKKKLIFYHFHRHSDYFLLNYDHLKMVSIAQFKGLSILNNFVDILNPF</sequence>
<protein>
    <submittedName>
        <fullName evidence="1">Uncharacterized protein isoform 1</fullName>
    </submittedName>
</protein>
<evidence type="ECO:0000313" key="2">
    <source>
        <dbReference type="Proteomes" id="UP000026915"/>
    </source>
</evidence>
<evidence type="ECO:0000313" key="1">
    <source>
        <dbReference type="EMBL" id="EOX91831.1"/>
    </source>
</evidence>
<dbReference type="Gramene" id="EOX91831">
    <property type="protein sequence ID" value="EOX91831"/>
    <property type="gene ID" value="TCM_000901"/>
</dbReference>
<dbReference type="InParanoid" id="A0A061DIV1"/>
<proteinExistence type="predicted"/>
<accession>A0A061DIV1</accession>
<reference evidence="1 2" key="1">
    <citation type="journal article" date="2013" name="Genome Biol.">
        <title>The genome sequence of the most widely cultivated cacao type and its use to identify candidate genes regulating pod color.</title>
        <authorList>
            <person name="Motamayor J.C."/>
            <person name="Mockaitis K."/>
            <person name="Schmutz J."/>
            <person name="Haiminen N."/>
            <person name="Iii D.L."/>
            <person name="Cornejo O."/>
            <person name="Findley S.D."/>
            <person name="Zheng P."/>
            <person name="Utro F."/>
            <person name="Royaert S."/>
            <person name="Saski C."/>
            <person name="Jenkins J."/>
            <person name="Podicheti R."/>
            <person name="Zhao M."/>
            <person name="Scheffler B.E."/>
            <person name="Stack J.C."/>
            <person name="Feltus F.A."/>
            <person name="Mustiga G.M."/>
            <person name="Amores F."/>
            <person name="Phillips W."/>
            <person name="Marelli J.P."/>
            <person name="May G.D."/>
            <person name="Shapiro H."/>
            <person name="Ma J."/>
            <person name="Bustamante C.D."/>
            <person name="Schnell R.J."/>
            <person name="Main D."/>
            <person name="Gilbert D."/>
            <person name="Parida L."/>
            <person name="Kuhn D.N."/>
        </authorList>
    </citation>
    <scope>NUCLEOTIDE SEQUENCE [LARGE SCALE GENOMIC DNA]</scope>
    <source>
        <strain evidence="2">cv. Matina 1-6</strain>
    </source>
</reference>
<name>A0A061DIV1_THECC</name>
<keyword evidence="2" id="KW-1185">Reference proteome</keyword>
<dbReference type="Gramene" id="EOX91832">
    <property type="protein sequence ID" value="EOX91832"/>
    <property type="gene ID" value="TCM_000901"/>
</dbReference>